<dbReference type="GeneID" id="8250163"/>
<evidence type="ECO:0000313" key="12">
    <source>
        <dbReference type="EMBL" id="ACO68890.1"/>
    </source>
</evidence>
<dbReference type="eggNOG" id="KOG3457">
    <property type="taxonomic scope" value="Eukaryota"/>
</dbReference>
<dbReference type="FunCoup" id="C1FE31">
    <property type="interactions" value="107"/>
</dbReference>
<organism evidence="12 13">
    <name type="scientific">Micromonas commoda (strain RCC299 / NOUM17 / CCMP2709)</name>
    <name type="common">Picoplanktonic green alga</name>
    <dbReference type="NCBI Taxonomy" id="296587"/>
    <lineage>
        <taxon>Eukaryota</taxon>
        <taxon>Viridiplantae</taxon>
        <taxon>Chlorophyta</taxon>
        <taxon>Mamiellophyceae</taxon>
        <taxon>Mamiellales</taxon>
        <taxon>Mamiellaceae</taxon>
        <taxon>Micromonas</taxon>
    </lineage>
</organism>
<evidence type="ECO:0000256" key="7">
    <source>
        <dbReference type="ARBA" id="ARBA00022989"/>
    </source>
</evidence>
<dbReference type="KEGG" id="mis:MICPUN_112735"/>
<feature type="compositionally biased region" description="Low complexity" evidence="10">
    <location>
        <begin position="10"/>
        <end position="21"/>
    </location>
</feature>
<dbReference type="InParanoid" id="C1FE31"/>
<feature type="transmembrane region" description="Helical" evidence="11">
    <location>
        <begin position="39"/>
        <end position="62"/>
    </location>
</feature>
<evidence type="ECO:0000256" key="6">
    <source>
        <dbReference type="ARBA" id="ARBA00022927"/>
    </source>
</evidence>
<keyword evidence="6" id="KW-0653">Protein transport</keyword>
<evidence type="ECO:0000256" key="3">
    <source>
        <dbReference type="ARBA" id="ARBA00022448"/>
    </source>
</evidence>
<dbReference type="EMBL" id="CP001574">
    <property type="protein sequence ID" value="ACO68890.1"/>
    <property type="molecule type" value="Genomic_DNA"/>
</dbReference>
<dbReference type="AlphaFoldDB" id="C1FE31"/>
<comment type="subcellular location">
    <subcellularLocation>
        <location evidence="1">Endoplasmic reticulum membrane</location>
        <topology evidence="1">Single-pass membrane protein</topology>
    </subcellularLocation>
</comment>
<proteinExistence type="inferred from homology"/>
<keyword evidence="13" id="KW-1185">Reference proteome</keyword>
<evidence type="ECO:0000256" key="8">
    <source>
        <dbReference type="ARBA" id="ARBA00023010"/>
    </source>
</evidence>
<dbReference type="OrthoDB" id="5401193at2759"/>
<evidence type="ECO:0000256" key="5">
    <source>
        <dbReference type="ARBA" id="ARBA00022824"/>
    </source>
</evidence>
<accession>C1FE31</accession>
<sequence length="70" mass="7480">LGGLRRRNAGSRVSGSSGGAVNSMSMLRYYADDSPGLKITPVVVLLMSVCFIAFVTVLHAVAKIYQFRSS</sequence>
<dbReference type="InterPro" id="IPR016482">
    <property type="entry name" value="SecG/Sec61-beta/Sbh"/>
</dbReference>
<keyword evidence="3" id="KW-0813">Transport</keyword>
<reference evidence="12 13" key="1">
    <citation type="journal article" date="2009" name="Science">
        <title>Green evolution and dynamic adaptations revealed by genomes of the marine picoeukaryotes Micromonas.</title>
        <authorList>
            <person name="Worden A.Z."/>
            <person name="Lee J.H."/>
            <person name="Mock T."/>
            <person name="Rouze P."/>
            <person name="Simmons M.P."/>
            <person name="Aerts A.L."/>
            <person name="Allen A.E."/>
            <person name="Cuvelier M.L."/>
            <person name="Derelle E."/>
            <person name="Everett M.V."/>
            <person name="Foulon E."/>
            <person name="Grimwood J."/>
            <person name="Gundlach H."/>
            <person name="Henrissat B."/>
            <person name="Napoli C."/>
            <person name="McDonald S.M."/>
            <person name="Parker M.S."/>
            <person name="Rombauts S."/>
            <person name="Salamov A."/>
            <person name="Von Dassow P."/>
            <person name="Badger J.H."/>
            <person name="Coutinho P.M."/>
            <person name="Demir E."/>
            <person name="Dubchak I."/>
            <person name="Gentemann C."/>
            <person name="Eikrem W."/>
            <person name="Gready J.E."/>
            <person name="John U."/>
            <person name="Lanier W."/>
            <person name="Lindquist E.A."/>
            <person name="Lucas S."/>
            <person name="Mayer K.F."/>
            <person name="Moreau H."/>
            <person name="Not F."/>
            <person name="Otillar R."/>
            <person name="Panaud O."/>
            <person name="Pangilinan J."/>
            <person name="Paulsen I."/>
            <person name="Piegu B."/>
            <person name="Poliakov A."/>
            <person name="Robbens S."/>
            <person name="Schmutz J."/>
            <person name="Toulza E."/>
            <person name="Wyss T."/>
            <person name="Zelensky A."/>
            <person name="Zhou K."/>
            <person name="Armbrust E.V."/>
            <person name="Bhattacharya D."/>
            <person name="Goodenough U.W."/>
            <person name="Van de Peer Y."/>
            <person name="Grigoriev I.V."/>
        </authorList>
    </citation>
    <scope>NUCLEOTIDE SEQUENCE [LARGE SCALE GENOMIC DNA]</scope>
    <source>
        <strain evidence="13">RCC299 / NOUM17</strain>
    </source>
</reference>
<keyword evidence="9 11" id="KW-0472">Membrane</keyword>
<keyword evidence="5" id="KW-0256">Endoplasmic reticulum</keyword>
<dbReference type="Pfam" id="PF03911">
    <property type="entry name" value="Sec61_beta"/>
    <property type="match status" value="1"/>
</dbReference>
<keyword evidence="8" id="KW-0811">Translocation</keyword>
<keyword evidence="4 11" id="KW-0812">Transmembrane</keyword>
<dbReference type="STRING" id="296587.C1FE31"/>
<dbReference type="RefSeq" id="XP_002507632.1">
    <property type="nucleotide sequence ID" value="XM_002507586.1"/>
</dbReference>
<dbReference type="Proteomes" id="UP000002009">
    <property type="component" value="Chromosome 1"/>
</dbReference>
<evidence type="ECO:0000313" key="13">
    <source>
        <dbReference type="Proteomes" id="UP000002009"/>
    </source>
</evidence>
<feature type="region of interest" description="Disordered" evidence="10">
    <location>
        <begin position="1"/>
        <end position="21"/>
    </location>
</feature>
<name>C1FE31_MICCC</name>
<dbReference type="PIRSF" id="PIRSF006398">
    <property type="entry name" value="Sec61_beta_euk"/>
    <property type="match status" value="1"/>
</dbReference>
<evidence type="ECO:0000256" key="9">
    <source>
        <dbReference type="ARBA" id="ARBA00023136"/>
    </source>
</evidence>
<dbReference type="PANTHER" id="PTHR13509">
    <property type="entry name" value="SEC61 SUBUNIT BETA"/>
    <property type="match status" value="1"/>
</dbReference>
<gene>
    <name evidence="12" type="ORF">MICPUN_112735</name>
</gene>
<keyword evidence="7 11" id="KW-1133">Transmembrane helix</keyword>
<evidence type="ECO:0000256" key="2">
    <source>
        <dbReference type="ARBA" id="ARBA00006103"/>
    </source>
</evidence>
<protein>
    <submittedName>
        <fullName evidence="12">Type II secretory pathway family</fullName>
    </submittedName>
</protein>
<dbReference type="InterPro" id="IPR030671">
    <property type="entry name" value="Sec61-beta/Sbh"/>
</dbReference>
<comment type="similarity">
    <text evidence="2">Belongs to the SEC61-beta family.</text>
</comment>
<evidence type="ECO:0000256" key="4">
    <source>
        <dbReference type="ARBA" id="ARBA00022692"/>
    </source>
</evidence>
<dbReference type="OMA" id="MEEGNNM"/>
<dbReference type="GO" id="GO:0005784">
    <property type="term" value="C:Sec61 translocon complex"/>
    <property type="evidence" value="ECO:0007669"/>
    <property type="project" value="InterPro"/>
</dbReference>
<feature type="non-terminal residue" evidence="12">
    <location>
        <position position="1"/>
    </location>
</feature>
<evidence type="ECO:0000256" key="10">
    <source>
        <dbReference type="SAM" id="MobiDB-lite"/>
    </source>
</evidence>
<evidence type="ECO:0000256" key="11">
    <source>
        <dbReference type="SAM" id="Phobius"/>
    </source>
</evidence>
<dbReference type="GO" id="GO:0006886">
    <property type="term" value="P:intracellular protein transport"/>
    <property type="evidence" value="ECO:0007669"/>
    <property type="project" value="InterPro"/>
</dbReference>
<evidence type="ECO:0000256" key="1">
    <source>
        <dbReference type="ARBA" id="ARBA00004389"/>
    </source>
</evidence>